<evidence type="ECO:0000256" key="1">
    <source>
        <dbReference type="ARBA" id="ARBA00023125"/>
    </source>
</evidence>
<gene>
    <name evidence="5" type="ORF">F8568_025555</name>
</gene>
<evidence type="ECO:0000313" key="5">
    <source>
        <dbReference type="EMBL" id="MWA03689.1"/>
    </source>
</evidence>
<dbReference type="AlphaFoldDB" id="A0A6I4MLT4"/>
<dbReference type="GO" id="GO:0000160">
    <property type="term" value="P:phosphorelay signal transduction system"/>
    <property type="evidence" value="ECO:0007669"/>
    <property type="project" value="InterPro"/>
</dbReference>
<reference evidence="5" key="1">
    <citation type="submission" date="2019-12" db="EMBL/GenBank/DDBJ databases">
        <title>Actinomadura physcomitrii sp. nov., a novel actinomycete isolated from moss [Physcomitrium sphaericum (Ludw) Fuernr].</title>
        <authorList>
            <person name="Zhuang X."/>
        </authorList>
    </citation>
    <scope>NUCLEOTIDE SEQUENCE [LARGE SCALE GENOMIC DNA]</scope>
    <source>
        <strain evidence="5">LD22</strain>
    </source>
</reference>
<name>A0A6I4MLT4_9ACTN</name>
<proteinExistence type="predicted"/>
<accession>A0A6I4MLT4</accession>
<dbReference type="Gene3D" id="3.40.50.2300">
    <property type="match status" value="1"/>
</dbReference>
<dbReference type="SUPFAM" id="SSF52172">
    <property type="entry name" value="CheY-like"/>
    <property type="match status" value="1"/>
</dbReference>
<dbReference type="Proteomes" id="UP000462055">
    <property type="component" value="Unassembled WGS sequence"/>
</dbReference>
<feature type="modified residue" description="4-aspartylphosphate" evidence="2">
    <location>
        <position position="54"/>
    </location>
</feature>
<feature type="domain" description="Response regulatory" evidence="4">
    <location>
        <begin position="3"/>
        <end position="119"/>
    </location>
</feature>
<keyword evidence="6" id="KW-1185">Reference proteome</keyword>
<evidence type="ECO:0000259" key="3">
    <source>
        <dbReference type="PROSITE" id="PS50043"/>
    </source>
</evidence>
<dbReference type="Pfam" id="PF00196">
    <property type="entry name" value="GerE"/>
    <property type="match status" value="1"/>
</dbReference>
<evidence type="ECO:0000259" key="4">
    <source>
        <dbReference type="PROSITE" id="PS50110"/>
    </source>
</evidence>
<dbReference type="PANTHER" id="PTHR43214">
    <property type="entry name" value="TWO-COMPONENT RESPONSE REGULATOR"/>
    <property type="match status" value="1"/>
</dbReference>
<dbReference type="InterPro" id="IPR039420">
    <property type="entry name" value="WalR-like"/>
</dbReference>
<evidence type="ECO:0000256" key="2">
    <source>
        <dbReference type="PROSITE-ProRule" id="PRU00169"/>
    </source>
</evidence>
<dbReference type="GO" id="GO:0006355">
    <property type="term" value="P:regulation of DNA-templated transcription"/>
    <property type="evidence" value="ECO:0007669"/>
    <property type="project" value="InterPro"/>
</dbReference>
<dbReference type="InterPro" id="IPR001789">
    <property type="entry name" value="Sig_transdc_resp-reg_receiver"/>
</dbReference>
<sequence>MIRVLLAEDQGMMRDALVLLLNLEEDLEVVAETDRGDDVVPRALETRPDVAVVDIELPGRSGLDVITDLHQRLPACRVLIVTTFGRPGYVRRAMDAGAAGFLVKDSPGHELAAAIRRVLAGERVIDPELATTALAVGPNPLTERELEVLAAADDGATAADIAKLLSLSENTVRNYLSGIIQKTGARNRIEAIQKARRNGWL</sequence>
<comment type="caution">
    <text evidence="5">The sequence shown here is derived from an EMBL/GenBank/DDBJ whole genome shotgun (WGS) entry which is preliminary data.</text>
</comment>
<dbReference type="GO" id="GO:0003677">
    <property type="term" value="F:DNA binding"/>
    <property type="evidence" value="ECO:0007669"/>
    <property type="project" value="UniProtKB-KW"/>
</dbReference>
<dbReference type="SUPFAM" id="SSF46894">
    <property type="entry name" value="C-terminal effector domain of the bipartite response regulators"/>
    <property type="match status" value="1"/>
</dbReference>
<dbReference type="EMBL" id="WBMS02000021">
    <property type="protein sequence ID" value="MWA03689.1"/>
    <property type="molecule type" value="Genomic_DNA"/>
</dbReference>
<dbReference type="Pfam" id="PF00072">
    <property type="entry name" value="Response_reg"/>
    <property type="match status" value="1"/>
</dbReference>
<dbReference type="InterPro" id="IPR011006">
    <property type="entry name" value="CheY-like_superfamily"/>
</dbReference>
<dbReference type="InterPro" id="IPR000792">
    <property type="entry name" value="Tscrpt_reg_LuxR_C"/>
</dbReference>
<dbReference type="PROSITE" id="PS50043">
    <property type="entry name" value="HTH_LUXR_2"/>
    <property type="match status" value="1"/>
</dbReference>
<dbReference type="PRINTS" id="PR00038">
    <property type="entry name" value="HTHLUXR"/>
</dbReference>
<feature type="domain" description="HTH luxR-type" evidence="3">
    <location>
        <begin position="134"/>
        <end position="199"/>
    </location>
</feature>
<keyword evidence="1" id="KW-0238">DNA-binding</keyword>
<dbReference type="RefSeq" id="WP_151596230.1">
    <property type="nucleotide sequence ID" value="NZ_WBMS02000021.1"/>
</dbReference>
<dbReference type="SMART" id="SM00421">
    <property type="entry name" value="HTH_LUXR"/>
    <property type="match status" value="1"/>
</dbReference>
<dbReference type="PROSITE" id="PS50110">
    <property type="entry name" value="RESPONSE_REGULATORY"/>
    <property type="match status" value="1"/>
</dbReference>
<protein>
    <submittedName>
        <fullName evidence="5">Response regulator</fullName>
    </submittedName>
</protein>
<dbReference type="PANTHER" id="PTHR43214:SF42">
    <property type="entry name" value="TRANSCRIPTIONAL REGULATORY PROTEIN DESR"/>
    <property type="match status" value="1"/>
</dbReference>
<dbReference type="SMART" id="SM00448">
    <property type="entry name" value="REC"/>
    <property type="match status" value="1"/>
</dbReference>
<dbReference type="InterPro" id="IPR016032">
    <property type="entry name" value="Sig_transdc_resp-reg_C-effctor"/>
</dbReference>
<organism evidence="5 6">
    <name type="scientific">Actinomadura physcomitrii</name>
    <dbReference type="NCBI Taxonomy" id="2650748"/>
    <lineage>
        <taxon>Bacteria</taxon>
        <taxon>Bacillati</taxon>
        <taxon>Actinomycetota</taxon>
        <taxon>Actinomycetes</taxon>
        <taxon>Streptosporangiales</taxon>
        <taxon>Thermomonosporaceae</taxon>
        <taxon>Actinomadura</taxon>
    </lineage>
</organism>
<keyword evidence="2" id="KW-0597">Phosphoprotein</keyword>
<evidence type="ECO:0000313" key="6">
    <source>
        <dbReference type="Proteomes" id="UP000462055"/>
    </source>
</evidence>